<dbReference type="AlphaFoldDB" id="A0A9D2HEN4"/>
<sequence length="405" mass="42718">MPKQLVIQLARFGDIVQTKRLVLSLMASGEVHLCVDRSLQGVTRLVYPDVTVHGLPAHGCTEAEVLGVGRAVLERLRAERFDTVYALNHVGLCRAVATLFDPAVVRGYPVASGQVLRSNWMRLAFRWMGERASAPLNLVDFWAALAPVMIPGERVNPPARPGGAGLGVVLAGRNARRSLPPEYLAPAAHAAFERLGGPRVVLLGGPTDRPAARRLLAALPASMASSAVDLTGRTDWAGLVEALTGLDSLLSPDTGTAHLAAHLGVPVEGLFCSSAWAYETGPYGSGHRVWQTVPTCAPCVESAPCPRAASCREAFAAPAFLARLQGRTGGAAARPLPGLAALNSGFDALGETWTPIGGTDPFADRRTALRKQLAEYLGLGEAPGGSNAADIIYREADWMLPQALP</sequence>
<dbReference type="Pfam" id="PF01075">
    <property type="entry name" value="Glyco_transf_9"/>
    <property type="match status" value="1"/>
</dbReference>
<dbReference type="Gene3D" id="3.40.50.2000">
    <property type="entry name" value="Glycogen Phosphorylase B"/>
    <property type="match status" value="1"/>
</dbReference>
<name>A0A9D2HEN4_9BACT</name>
<comment type="caution">
    <text evidence="3">The sequence shown here is derived from an EMBL/GenBank/DDBJ whole genome shotgun (WGS) entry which is preliminary data.</text>
</comment>
<dbReference type="InterPro" id="IPR051199">
    <property type="entry name" value="LPS_LOS_Heptosyltrfase"/>
</dbReference>
<keyword evidence="2" id="KW-0808">Transferase</keyword>
<protein>
    <submittedName>
        <fullName evidence="3">Glycosyltransferase family 9 protein</fullName>
    </submittedName>
</protein>
<gene>
    <name evidence="3" type="ORF">H9962_06400</name>
</gene>
<evidence type="ECO:0000256" key="2">
    <source>
        <dbReference type="ARBA" id="ARBA00022679"/>
    </source>
</evidence>
<dbReference type="CDD" id="cd03789">
    <property type="entry name" value="GT9_LPS_heptosyltransferase"/>
    <property type="match status" value="1"/>
</dbReference>
<proteinExistence type="predicted"/>
<keyword evidence="1" id="KW-0328">Glycosyltransferase</keyword>
<evidence type="ECO:0000256" key="1">
    <source>
        <dbReference type="ARBA" id="ARBA00022676"/>
    </source>
</evidence>
<organism evidence="3 4">
    <name type="scientific">Candidatus Mailhella merdigallinarum</name>
    <dbReference type="NCBI Taxonomy" id="2838658"/>
    <lineage>
        <taxon>Bacteria</taxon>
        <taxon>Pseudomonadati</taxon>
        <taxon>Thermodesulfobacteriota</taxon>
        <taxon>Desulfovibrionia</taxon>
        <taxon>Desulfovibrionales</taxon>
        <taxon>Desulfovibrionaceae</taxon>
        <taxon>Mailhella</taxon>
    </lineage>
</organism>
<dbReference type="InterPro" id="IPR002201">
    <property type="entry name" value="Glyco_trans_9"/>
</dbReference>
<accession>A0A9D2HEN4</accession>
<dbReference type="Proteomes" id="UP000824225">
    <property type="component" value="Unassembled WGS sequence"/>
</dbReference>
<reference evidence="3" key="1">
    <citation type="journal article" date="2021" name="PeerJ">
        <title>Extensive microbial diversity within the chicken gut microbiome revealed by metagenomics and culture.</title>
        <authorList>
            <person name="Gilroy R."/>
            <person name="Ravi A."/>
            <person name="Getino M."/>
            <person name="Pursley I."/>
            <person name="Horton D.L."/>
            <person name="Alikhan N.F."/>
            <person name="Baker D."/>
            <person name="Gharbi K."/>
            <person name="Hall N."/>
            <person name="Watson M."/>
            <person name="Adriaenssens E.M."/>
            <person name="Foster-Nyarko E."/>
            <person name="Jarju S."/>
            <person name="Secka A."/>
            <person name="Antonio M."/>
            <person name="Oren A."/>
            <person name="Chaudhuri R.R."/>
            <person name="La Ragione R."/>
            <person name="Hildebrand F."/>
            <person name="Pallen M.J."/>
        </authorList>
    </citation>
    <scope>NUCLEOTIDE SEQUENCE</scope>
    <source>
        <strain evidence="3">CHK186-16707</strain>
    </source>
</reference>
<dbReference type="GO" id="GO:0009244">
    <property type="term" value="P:lipopolysaccharide core region biosynthetic process"/>
    <property type="evidence" value="ECO:0007669"/>
    <property type="project" value="TreeGrafter"/>
</dbReference>
<dbReference type="GO" id="GO:0008713">
    <property type="term" value="F:ADP-heptose-lipopolysaccharide heptosyltransferase activity"/>
    <property type="evidence" value="ECO:0007669"/>
    <property type="project" value="TreeGrafter"/>
</dbReference>
<evidence type="ECO:0000313" key="4">
    <source>
        <dbReference type="Proteomes" id="UP000824225"/>
    </source>
</evidence>
<evidence type="ECO:0000313" key="3">
    <source>
        <dbReference type="EMBL" id="HJA08801.1"/>
    </source>
</evidence>
<dbReference type="EMBL" id="DXAN01000022">
    <property type="protein sequence ID" value="HJA08801.1"/>
    <property type="molecule type" value="Genomic_DNA"/>
</dbReference>
<reference evidence="3" key="2">
    <citation type="submission" date="2021-04" db="EMBL/GenBank/DDBJ databases">
        <authorList>
            <person name="Gilroy R."/>
        </authorList>
    </citation>
    <scope>NUCLEOTIDE SEQUENCE</scope>
    <source>
        <strain evidence="3">CHK186-16707</strain>
    </source>
</reference>
<dbReference type="PANTHER" id="PTHR30160">
    <property type="entry name" value="TETRAACYLDISACCHARIDE 4'-KINASE-RELATED"/>
    <property type="match status" value="1"/>
</dbReference>
<dbReference type="PANTHER" id="PTHR30160:SF7">
    <property type="entry name" value="ADP-HEPTOSE--LPS HEPTOSYLTRANSFERASE 2"/>
    <property type="match status" value="1"/>
</dbReference>
<dbReference type="GO" id="GO:0005829">
    <property type="term" value="C:cytosol"/>
    <property type="evidence" value="ECO:0007669"/>
    <property type="project" value="TreeGrafter"/>
</dbReference>
<dbReference type="SUPFAM" id="SSF53756">
    <property type="entry name" value="UDP-Glycosyltransferase/glycogen phosphorylase"/>
    <property type="match status" value="1"/>
</dbReference>